<dbReference type="Proteomes" id="UP000694546">
    <property type="component" value="Chromosome 17"/>
</dbReference>
<name>A0A8C5AW29_GADMO</name>
<organism evidence="2 3">
    <name type="scientific">Gadus morhua</name>
    <name type="common">Atlantic cod</name>
    <dbReference type="NCBI Taxonomy" id="8049"/>
    <lineage>
        <taxon>Eukaryota</taxon>
        <taxon>Metazoa</taxon>
        <taxon>Chordata</taxon>
        <taxon>Craniata</taxon>
        <taxon>Vertebrata</taxon>
        <taxon>Euteleostomi</taxon>
        <taxon>Actinopterygii</taxon>
        <taxon>Neopterygii</taxon>
        <taxon>Teleostei</taxon>
        <taxon>Neoteleostei</taxon>
        <taxon>Acanthomorphata</taxon>
        <taxon>Zeiogadaria</taxon>
        <taxon>Gadariae</taxon>
        <taxon>Gadiformes</taxon>
        <taxon>Gadoidei</taxon>
        <taxon>Gadidae</taxon>
        <taxon>Gadus</taxon>
    </lineage>
</organism>
<dbReference type="InterPro" id="IPR029071">
    <property type="entry name" value="Ubiquitin-like_domsf"/>
</dbReference>
<dbReference type="Ensembl" id="ENSGMOT00000049162.1">
    <property type="protein sequence ID" value="ENSGMOP00000037599.1"/>
    <property type="gene ID" value="ENSGMOG00000031553.1"/>
</dbReference>
<accession>A0A8C5AW29</accession>
<dbReference type="GeneTree" id="ENSGT01030000239687"/>
<dbReference type="SMART" id="SM00213">
    <property type="entry name" value="UBQ"/>
    <property type="match status" value="1"/>
</dbReference>
<feature type="domain" description="Ubiquitin-like" evidence="1">
    <location>
        <begin position="71"/>
        <end position="130"/>
    </location>
</feature>
<dbReference type="CDD" id="cd17039">
    <property type="entry name" value="Ubl_ubiquitin_like"/>
    <property type="match status" value="1"/>
</dbReference>
<evidence type="ECO:0000313" key="3">
    <source>
        <dbReference type="Proteomes" id="UP000694546"/>
    </source>
</evidence>
<dbReference type="Gene3D" id="3.10.20.90">
    <property type="entry name" value="Phosphatidylinositol 3-kinase Catalytic Subunit, Chain A, domain 1"/>
    <property type="match status" value="1"/>
</dbReference>
<dbReference type="InterPro" id="IPR000626">
    <property type="entry name" value="Ubiquitin-like_dom"/>
</dbReference>
<reference evidence="2" key="2">
    <citation type="submission" date="2025-09" db="UniProtKB">
        <authorList>
            <consortium name="Ensembl"/>
        </authorList>
    </citation>
    <scope>IDENTIFICATION</scope>
</reference>
<proteinExistence type="predicted"/>
<keyword evidence="3" id="KW-1185">Reference proteome</keyword>
<dbReference type="AlphaFoldDB" id="A0A8C5AW29"/>
<protein>
    <recommendedName>
        <fullName evidence="1">Ubiquitin-like domain-containing protein</fullName>
    </recommendedName>
</protein>
<dbReference type="OMA" id="GEMMEIN"/>
<dbReference type="Pfam" id="PF00240">
    <property type="entry name" value="ubiquitin"/>
    <property type="match status" value="1"/>
</dbReference>
<dbReference type="PROSITE" id="PS50053">
    <property type="entry name" value="UBIQUITIN_2"/>
    <property type="match status" value="1"/>
</dbReference>
<reference evidence="2" key="1">
    <citation type="submission" date="2025-08" db="UniProtKB">
        <authorList>
            <consortium name="Ensembl"/>
        </authorList>
    </citation>
    <scope>IDENTIFICATION</scope>
</reference>
<evidence type="ECO:0000259" key="1">
    <source>
        <dbReference type="PROSITE" id="PS50053"/>
    </source>
</evidence>
<dbReference type="SUPFAM" id="SSF54236">
    <property type="entry name" value="Ubiquitin-like"/>
    <property type="match status" value="1"/>
</dbReference>
<sequence>MALLHFTTSACQAGSRRKVESPFNYLAQVKSGHSASCDTMGSIYQVLVIGLNGENIFIDLCETEEQMKAMTVLQLKEKIGERLPGGQSQDLRNIRLIFITDLLQDDERTLVSYGVQHKSVIQMVIKFPGGGSLLSSPDRRAL</sequence>
<evidence type="ECO:0000313" key="2">
    <source>
        <dbReference type="Ensembl" id="ENSGMOP00000037599.1"/>
    </source>
</evidence>